<dbReference type="OrthoDB" id="9808870at2"/>
<sequence length="390" mass="42099">MFPTGFVIINYLLRRGVKSTLHGVLLAILTGLFAASATAHEVRPAIGDVEVTQDAVRLDLRLALEGLVAGIDLAGLDDTDNSPLSGYYDQLRALPPADLETAFNDIWPAIKDGIRIEVDGAEIEPSLGDVQIPEVGDTDIARDSVLTLTAQLPDGDAPVMIGWNATYGPLVLRQVGEGDALYTGYLEGGQMSDPLPREGVAELGALQEFGRYVVLGFEHIVPKGLDHILFVLGLFFFSLHLRPLLWQVTAFTVAHTVTLALATLKIVTISPEIVEPLIAASIVYIAVENVLGGQMNMRRIVVIFAFGLLHGLGFASVLGEIGMNPSRLIADLVAFNIGVELGQLAVILAAFLLVGIWFAKKDWYRAVIAIPASVIIGLIGFWWFVERTIL</sequence>
<keyword evidence="1" id="KW-0472">Membrane</keyword>
<keyword evidence="1" id="KW-0812">Transmembrane</keyword>
<gene>
    <name evidence="2" type="ORF">COL8621_03240</name>
</gene>
<dbReference type="Pfam" id="PF13795">
    <property type="entry name" value="HupE_UreJ_2"/>
    <property type="match status" value="1"/>
</dbReference>
<dbReference type="InterPro" id="IPR032809">
    <property type="entry name" value="Put_HupE_UreJ"/>
</dbReference>
<dbReference type="EMBL" id="FXYE01000002">
    <property type="protein sequence ID" value="SMX46761.1"/>
    <property type="molecule type" value="Genomic_DNA"/>
</dbReference>
<reference evidence="3" key="1">
    <citation type="submission" date="2017-05" db="EMBL/GenBank/DDBJ databases">
        <authorList>
            <person name="Rodrigo-Torres L."/>
            <person name="Arahal R. D."/>
            <person name="Lucena T."/>
        </authorList>
    </citation>
    <scope>NUCLEOTIDE SEQUENCE [LARGE SCALE GENOMIC DNA]</scope>
    <source>
        <strain evidence="3">CECT 8621</strain>
    </source>
</reference>
<name>A0A238KVY2_9RHOB</name>
<accession>A0A238KVY2</accession>
<evidence type="ECO:0000313" key="2">
    <source>
        <dbReference type="EMBL" id="SMX46761.1"/>
    </source>
</evidence>
<evidence type="ECO:0000313" key="3">
    <source>
        <dbReference type="Proteomes" id="UP000202922"/>
    </source>
</evidence>
<evidence type="ECO:0008006" key="4">
    <source>
        <dbReference type="Google" id="ProtNLM"/>
    </source>
</evidence>
<dbReference type="AlphaFoldDB" id="A0A238KVY2"/>
<feature type="transmembrane region" description="Helical" evidence="1">
    <location>
        <begin position="300"/>
        <end position="321"/>
    </location>
</feature>
<evidence type="ECO:0000256" key="1">
    <source>
        <dbReference type="SAM" id="Phobius"/>
    </source>
</evidence>
<organism evidence="2 3">
    <name type="scientific">Actibacterium lipolyticum</name>
    <dbReference type="NCBI Taxonomy" id="1524263"/>
    <lineage>
        <taxon>Bacteria</taxon>
        <taxon>Pseudomonadati</taxon>
        <taxon>Pseudomonadota</taxon>
        <taxon>Alphaproteobacteria</taxon>
        <taxon>Rhodobacterales</taxon>
        <taxon>Roseobacteraceae</taxon>
        <taxon>Actibacterium</taxon>
    </lineage>
</organism>
<dbReference type="Proteomes" id="UP000202922">
    <property type="component" value="Unassembled WGS sequence"/>
</dbReference>
<keyword evidence="3" id="KW-1185">Reference proteome</keyword>
<feature type="transmembrane region" description="Helical" evidence="1">
    <location>
        <begin position="341"/>
        <end position="359"/>
    </location>
</feature>
<proteinExistence type="predicted"/>
<protein>
    <recommendedName>
        <fullName evidence="4">HupE / UreJ protein</fullName>
    </recommendedName>
</protein>
<feature type="transmembrane region" description="Helical" evidence="1">
    <location>
        <begin position="366"/>
        <end position="385"/>
    </location>
</feature>
<feature type="transmembrane region" description="Helical" evidence="1">
    <location>
        <begin position="224"/>
        <end position="241"/>
    </location>
</feature>
<keyword evidence="1" id="KW-1133">Transmembrane helix</keyword>